<dbReference type="CDD" id="cd01823">
    <property type="entry name" value="SEST_like"/>
    <property type="match status" value="1"/>
</dbReference>
<name>A0ABR0SPE0_9HYPO</name>
<evidence type="ECO:0000313" key="2">
    <source>
        <dbReference type="EMBL" id="KAK5994048.1"/>
    </source>
</evidence>
<dbReference type="Pfam" id="PF13472">
    <property type="entry name" value="Lipase_GDSL_2"/>
    <property type="match status" value="1"/>
</dbReference>
<comment type="caution">
    <text evidence="2">The sequence shown here is derived from an EMBL/GenBank/DDBJ whole genome shotgun (WGS) entry which is preliminary data.</text>
</comment>
<sequence>MYSPHRPLHIVGLGSSFAAGPLISPQVGPSAARRSGRNYAHSLAGYLAGTLVDISASGATLLNITVEPQHIRFPRRHTFPPQISQIPECAGIITLTAGGNDIGYIGDMTLDALSATLAGKIFAVMLRALRFVGLVSRRTVSEDTAPLMSAEELSIRLGDTLDMIHAKAPKAHVFLVEYLAVLGPSTRPFKDVPFTQERIDYHRAVASKLQQAYVLAAESRKDWCDRIPVHEASQGHALGSDDPWVGGFGFFSLFWENSRPVFHPNAVGMGAIAKMLLERIGRQVS</sequence>
<evidence type="ECO:0000313" key="3">
    <source>
        <dbReference type="Proteomes" id="UP001338125"/>
    </source>
</evidence>
<gene>
    <name evidence="2" type="ORF">PT974_07488</name>
</gene>
<organism evidence="2 3">
    <name type="scientific">Cladobotryum mycophilum</name>
    <dbReference type="NCBI Taxonomy" id="491253"/>
    <lineage>
        <taxon>Eukaryota</taxon>
        <taxon>Fungi</taxon>
        <taxon>Dikarya</taxon>
        <taxon>Ascomycota</taxon>
        <taxon>Pezizomycotina</taxon>
        <taxon>Sordariomycetes</taxon>
        <taxon>Hypocreomycetidae</taxon>
        <taxon>Hypocreales</taxon>
        <taxon>Hypocreaceae</taxon>
        <taxon>Cladobotryum</taxon>
    </lineage>
</organism>
<dbReference type="SUPFAM" id="SSF52266">
    <property type="entry name" value="SGNH hydrolase"/>
    <property type="match status" value="1"/>
</dbReference>
<evidence type="ECO:0000259" key="1">
    <source>
        <dbReference type="Pfam" id="PF13472"/>
    </source>
</evidence>
<keyword evidence="3" id="KW-1185">Reference proteome</keyword>
<dbReference type="InterPro" id="IPR036514">
    <property type="entry name" value="SGNH_hydro_sf"/>
</dbReference>
<proteinExistence type="predicted"/>
<dbReference type="InterPro" id="IPR037460">
    <property type="entry name" value="SEST-like"/>
</dbReference>
<dbReference type="Gene3D" id="3.40.50.1110">
    <property type="entry name" value="SGNH hydrolase"/>
    <property type="match status" value="1"/>
</dbReference>
<dbReference type="EMBL" id="JAVFKD010000012">
    <property type="protein sequence ID" value="KAK5994048.1"/>
    <property type="molecule type" value="Genomic_DNA"/>
</dbReference>
<feature type="domain" description="SGNH hydrolase-type esterase" evidence="1">
    <location>
        <begin position="13"/>
        <end position="269"/>
    </location>
</feature>
<dbReference type="InterPro" id="IPR013830">
    <property type="entry name" value="SGNH_hydro"/>
</dbReference>
<accession>A0ABR0SPE0</accession>
<dbReference type="Proteomes" id="UP001338125">
    <property type="component" value="Unassembled WGS sequence"/>
</dbReference>
<protein>
    <recommendedName>
        <fullName evidence="1">SGNH hydrolase-type esterase domain-containing protein</fullName>
    </recommendedName>
</protein>
<reference evidence="2 3" key="1">
    <citation type="submission" date="2024-01" db="EMBL/GenBank/DDBJ databases">
        <title>Complete genome of Cladobotryum mycophilum ATHUM6906.</title>
        <authorList>
            <person name="Christinaki A.C."/>
            <person name="Myridakis A.I."/>
            <person name="Kouvelis V.N."/>
        </authorList>
    </citation>
    <scope>NUCLEOTIDE SEQUENCE [LARGE SCALE GENOMIC DNA]</scope>
    <source>
        <strain evidence="2 3">ATHUM6906</strain>
    </source>
</reference>